<protein>
    <recommendedName>
        <fullName evidence="1">C2H2-type domain-containing protein</fullName>
    </recommendedName>
</protein>
<evidence type="ECO:0000313" key="2">
    <source>
        <dbReference type="EMBL" id="MBJ7883212.1"/>
    </source>
</evidence>
<dbReference type="InterPro" id="IPR013087">
    <property type="entry name" value="Znf_C2H2_type"/>
</dbReference>
<gene>
    <name evidence="2" type="ORF">JEM65_21570</name>
</gene>
<organism evidence="2 3">
    <name type="scientific">Gelidibacter salicanalis</name>
    <dbReference type="NCBI Taxonomy" id="291193"/>
    <lineage>
        <taxon>Bacteria</taxon>
        <taxon>Pseudomonadati</taxon>
        <taxon>Bacteroidota</taxon>
        <taxon>Flavobacteriia</taxon>
        <taxon>Flavobacteriales</taxon>
        <taxon>Flavobacteriaceae</taxon>
        <taxon>Gelidibacter</taxon>
    </lineage>
</organism>
<evidence type="ECO:0000313" key="3">
    <source>
        <dbReference type="Proteomes" id="UP000662373"/>
    </source>
</evidence>
<dbReference type="SMART" id="SM00355">
    <property type="entry name" value="ZnF_C2H2"/>
    <property type="match status" value="2"/>
</dbReference>
<dbReference type="Gene3D" id="3.30.160.60">
    <property type="entry name" value="Classic Zinc Finger"/>
    <property type="match status" value="1"/>
</dbReference>
<feature type="non-terminal residue" evidence="2">
    <location>
        <position position="1"/>
    </location>
</feature>
<feature type="domain" description="C2H2-type" evidence="1">
    <location>
        <begin position="37"/>
        <end position="65"/>
    </location>
</feature>
<dbReference type="Pfam" id="PF13894">
    <property type="entry name" value="zf-C2H2_4"/>
    <property type="match status" value="1"/>
</dbReference>
<comment type="caution">
    <text evidence="2">The sequence shown here is derived from an EMBL/GenBank/DDBJ whole genome shotgun (WGS) entry which is preliminary data.</text>
</comment>
<name>A0A934KZ00_9FLAO</name>
<dbReference type="RefSeq" id="WP_199603828.1">
    <property type="nucleotide sequence ID" value="NZ_JAEHJZ010000323.1"/>
</dbReference>
<dbReference type="Pfam" id="PF00096">
    <property type="entry name" value="zf-C2H2"/>
    <property type="match status" value="1"/>
</dbReference>
<dbReference type="InterPro" id="IPR036236">
    <property type="entry name" value="Znf_C2H2_sf"/>
</dbReference>
<dbReference type="PROSITE" id="PS00028">
    <property type="entry name" value="ZINC_FINGER_C2H2_1"/>
    <property type="match status" value="2"/>
</dbReference>
<dbReference type="EMBL" id="JAEHJZ010000323">
    <property type="protein sequence ID" value="MBJ7883212.1"/>
    <property type="molecule type" value="Genomic_DNA"/>
</dbReference>
<proteinExistence type="predicted"/>
<reference evidence="2 3" key="1">
    <citation type="submission" date="2020-09" db="EMBL/GenBank/DDBJ databases">
        <title>Draft genome of Gelidibacter salicanalis PAMC21136.</title>
        <authorList>
            <person name="Park H."/>
        </authorList>
    </citation>
    <scope>NUCLEOTIDE SEQUENCE [LARGE SCALE GENOMIC DNA]</scope>
    <source>
        <strain evidence="2 3">PAMC21136</strain>
    </source>
</reference>
<sequence>QSWVQGVLDDVIRELPIDRSDARALQPTEPGECKLRPECNICGKTLFDKHSLKKHVDVVHFNIRRFQCQSCPKRFSMKNDLEGHVSAVHHRIKV</sequence>
<dbReference type="PROSITE" id="PS50157">
    <property type="entry name" value="ZINC_FINGER_C2H2_2"/>
    <property type="match status" value="2"/>
</dbReference>
<feature type="domain" description="C2H2-type" evidence="1">
    <location>
        <begin position="66"/>
        <end position="94"/>
    </location>
</feature>
<evidence type="ECO:0000259" key="1">
    <source>
        <dbReference type="PROSITE" id="PS50157"/>
    </source>
</evidence>
<keyword evidence="3" id="KW-1185">Reference proteome</keyword>
<dbReference type="SUPFAM" id="SSF57667">
    <property type="entry name" value="beta-beta-alpha zinc fingers"/>
    <property type="match status" value="1"/>
</dbReference>
<dbReference type="AlphaFoldDB" id="A0A934KZ00"/>
<dbReference type="Proteomes" id="UP000662373">
    <property type="component" value="Unassembled WGS sequence"/>
</dbReference>
<accession>A0A934KZ00</accession>